<dbReference type="PANTHER" id="PTHR13538:SF4">
    <property type="entry name" value="N-ALPHA-ACETYLTRANSFERASE 80"/>
    <property type="match status" value="1"/>
</dbReference>
<dbReference type="InterPro" id="IPR016181">
    <property type="entry name" value="Acyl_CoA_acyltransferase"/>
</dbReference>
<organism evidence="2 3">
    <name type="scientific">Bacillus salipaludis</name>
    <dbReference type="NCBI Taxonomy" id="2547811"/>
    <lineage>
        <taxon>Bacteria</taxon>
        <taxon>Bacillati</taxon>
        <taxon>Bacillota</taxon>
        <taxon>Bacilli</taxon>
        <taxon>Bacillales</taxon>
        <taxon>Bacillaceae</taxon>
        <taxon>Bacillus</taxon>
    </lineage>
</organism>
<evidence type="ECO:0000259" key="1">
    <source>
        <dbReference type="PROSITE" id="PS51186"/>
    </source>
</evidence>
<protein>
    <submittedName>
        <fullName evidence="2">GNAT family N-acetyltransferase</fullName>
    </submittedName>
</protein>
<keyword evidence="3" id="KW-1185">Reference proteome</keyword>
<name>A0AA90TT30_9BACI</name>
<dbReference type="EMBL" id="JAVGVR010000001">
    <property type="protein sequence ID" value="MDQ6596399.1"/>
    <property type="molecule type" value="Genomic_DNA"/>
</dbReference>
<dbReference type="RefSeq" id="WP_235824982.1">
    <property type="nucleotide sequence ID" value="NZ_JAVGVR010000001.1"/>
</dbReference>
<dbReference type="InterPro" id="IPR039840">
    <property type="entry name" value="NAA80"/>
</dbReference>
<gene>
    <name evidence="2" type="ORF">RCG21_08400</name>
</gene>
<dbReference type="SUPFAM" id="SSF55729">
    <property type="entry name" value="Acyl-CoA N-acyltransferases (Nat)"/>
    <property type="match status" value="1"/>
</dbReference>
<dbReference type="GO" id="GO:0008080">
    <property type="term" value="F:N-acetyltransferase activity"/>
    <property type="evidence" value="ECO:0007669"/>
    <property type="project" value="InterPro"/>
</dbReference>
<dbReference type="GO" id="GO:0005737">
    <property type="term" value="C:cytoplasm"/>
    <property type="evidence" value="ECO:0007669"/>
    <property type="project" value="TreeGrafter"/>
</dbReference>
<evidence type="ECO:0000313" key="2">
    <source>
        <dbReference type="EMBL" id="MDQ6596399.1"/>
    </source>
</evidence>
<comment type="caution">
    <text evidence="2">The sequence shown here is derived from an EMBL/GenBank/DDBJ whole genome shotgun (WGS) entry which is preliminary data.</text>
</comment>
<dbReference type="Gene3D" id="3.40.630.30">
    <property type="match status" value="1"/>
</dbReference>
<evidence type="ECO:0000313" key="3">
    <source>
        <dbReference type="Proteomes" id="UP001178888"/>
    </source>
</evidence>
<sequence>MISINIDFLTNHPDKINEVSEMVFKEFVVKTGSRKKFEDVVNHFSNTKNNTFPITLIALENGKCLGTVSIFDNDLAIRDMYKPWLASLYTKPEHRGRGVGEKLVAKTIDVVKELGFNELYLRTEDASNYYRSRGWTYLETVSDDKYEKIDVFKIQCI</sequence>
<dbReference type="CDD" id="cd04301">
    <property type="entry name" value="NAT_SF"/>
    <property type="match status" value="1"/>
</dbReference>
<dbReference type="PANTHER" id="PTHR13538">
    <property type="entry name" value="N-ACETYLTRANSFERASE 6"/>
    <property type="match status" value="1"/>
</dbReference>
<proteinExistence type="predicted"/>
<dbReference type="GO" id="GO:1905502">
    <property type="term" value="F:acetyl-CoA binding"/>
    <property type="evidence" value="ECO:0007669"/>
    <property type="project" value="TreeGrafter"/>
</dbReference>
<dbReference type="Pfam" id="PF00583">
    <property type="entry name" value="Acetyltransf_1"/>
    <property type="match status" value="1"/>
</dbReference>
<feature type="domain" description="N-acetyltransferase" evidence="1">
    <location>
        <begin position="6"/>
        <end position="157"/>
    </location>
</feature>
<dbReference type="PROSITE" id="PS51186">
    <property type="entry name" value="GNAT"/>
    <property type="match status" value="1"/>
</dbReference>
<reference evidence="2" key="1">
    <citation type="submission" date="2023-08" db="EMBL/GenBank/DDBJ databases">
        <title>Nitrogen cycling bacteria in agricultural field soils.</title>
        <authorList>
            <person name="Jang J."/>
        </authorList>
    </citation>
    <scope>NUCLEOTIDE SEQUENCE</scope>
    <source>
        <strain evidence="2">PS3-36</strain>
    </source>
</reference>
<dbReference type="AlphaFoldDB" id="A0AA90TT30"/>
<dbReference type="Proteomes" id="UP001178888">
    <property type="component" value="Unassembled WGS sequence"/>
</dbReference>
<dbReference type="InterPro" id="IPR000182">
    <property type="entry name" value="GNAT_dom"/>
</dbReference>
<accession>A0AA90TT30</accession>